<dbReference type="CDD" id="cd00081">
    <property type="entry name" value="Hint"/>
    <property type="match status" value="1"/>
</dbReference>
<dbReference type="InterPro" id="IPR036844">
    <property type="entry name" value="Hint_dom_sf"/>
</dbReference>
<evidence type="ECO:0000313" key="4">
    <source>
        <dbReference type="Proteomes" id="UP001596066"/>
    </source>
</evidence>
<dbReference type="InterPro" id="IPR005506">
    <property type="entry name" value="DUF312_ALF"/>
</dbReference>
<dbReference type="NCBIfam" id="TIGR01443">
    <property type="entry name" value="intein_Cterm"/>
    <property type="match status" value="1"/>
</dbReference>
<dbReference type="Pfam" id="PF03752">
    <property type="entry name" value="ALF"/>
    <property type="match status" value="3"/>
</dbReference>
<keyword evidence="4" id="KW-1185">Reference proteome</keyword>
<evidence type="ECO:0000313" key="3">
    <source>
        <dbReference type="EMBL" id="MFC5645482.1"/>
    </source>
</evidence>
<name>A0ABW0VKS7_9ACTN</name>
<feature type="region of interest" description="Disordered" evidence="1">
    <location>
        <begin position="1"/>
        <end position="39"/>
    </location>
</feature>
<dbReference type="EMBL" id="JBHSOC010000072">
    <property type="protein sequence ID" value="MFC5645482.1"/>
    <property type="molecule type" value="Genomic_DNA"/>
</dbReference>
<dbReference type="RefSeq" id="WP_380232104.1">
    <property type="nucleotide sequence ID" value="NZ_JBHSOC010000072.1"/>
</dbReference>
<accession>A0ABW0VKS7</accession>
<dbReference type="SUPFAM" id="SSF51294">
    <property type="entry name" value="Hedgehog/intein (Hint) domain"/>
    <property type="match status" value="1"/>
</dbReference>
<feature type="domain" description="Hint" evidence="2">
    <location>
        <begin position="752"/>
        <end position="848"/>
    </location>
</feature>
<comment type="caution">
    <text evidence="3">The sequence shown here is derived from an EMBL/GenBank/DDBJ whole genome shotgun (WGS) entry which is preliminary data.</text>
</comment>
<dbReference type="PROSITE" id="PS50817">
    <property type="entry name" value="INTEIN_N_TER"/>
    <property type="match status" value="1"/>
</dbReference>
<dbReference type="PROSITE" id="PS50818">
    <property type="entry name" value="INTEIN_C_TER"/>
    <property type="match status" value="1"/>
</dbReference>
<proteinExistence type="predicted"/>
<dbReference type="InterPro" id="IPR030934">
    <property type="entry name" value="Intein_C"/>
</dbReference>
<organism evidence="3 4">
    <name type="scientific">Kitasatospora cinereorecta</name>
    <dbReference type="NCBI Taxonomy" id="285560"/>
    <lineage>
        <taxon>Bacteria</taxon>
        <taxon>Bacillati</taxon>
        <taxon>Actinomycetota</taxon>
        <taxon>Actinomycetes</taxon>
        <taxon>Kitasatosporales</taxon>
        <taxon>Streptomycetaceae</taxon>
        <taxon>Kitasatospora</taxon>
    </lineage>
</organism>
<dbReference type="SMART" id="SM00306">
    <property type="entry name" value="HintN"/>
    <property type="match status" value="1"/>
</dbReference>
<dbReference type="Pfam" id="PF18431">
    <property type="entry name" value="RNAse_A_bac"/>
    <property type="match status" value="1"/>
</dbReference>
<dbReference type="InterPro" id="IPR006141">
    <property type="entry name" value="Intein_N"/>
</dbReference>
<feature type="non-terminal residue" evidence="3">
    <location>
        <position position="1"/>
    </location>
</feature>
<gene>
    <name evidence="3" type="ORF">ACFPZF_29575</name>
</gene>
<dbReference type="Gene3D" id="2.170.16.10">
    <property type="entry name" value="Hedgehog/Intein (Hint) domain"/>
    <property type="match status" value="1"/>
</dbReference>
<dbReference type="Pfam" id="PF07591">
    <property type="entry name" value="PT-HINT"/>
    <property type="match status" value="1"/>
</dbReference>
<evidence type="ECO:0000256" key="1">
    <source>
        <dbReference type="SAM" id="MobiDB-lite"/>
    </source>
</evidence>
<dbReference type="InterPro" id="IPR041436">
    <property type="entry name" value="RNAse_A_bac"/>
</dbReference>
<evidence type="ECO:0000259" key="2">
    <source>
        <dbReference type="SMART" id="SM00306"/>
    </source>
</evidence>
<dbReference type="Proteomes" id="UP001596066">
    <property type="component" value="Unassembled WGS sequence"/>
</dbReference>
<reference evidence="4" key="1">
    <citation type="journal article" date="2019" name="Int. J. Syst. Evol. Microbiol.">
        <title>The Global Catalogue of Microorganisms (GCM) 10K type strain sequencing project: providing services to taxonomists for standard genome sequencing and annotation.</title>
        <authorList>
            <consortium name="The Broad Institute Genomics Platform"/>
            <consortium name="The Broad Institute Genome Sequencing Center for Infectious Disease"/>
            <person name="Wu L."/>
            <person name="Ma J."/>
        </authorList>
    </citation>
    <scope>NUCLEOTIDE SEQUENCE [LARGE SCALE GENOMIC DNA]</scope>
    <source>
        <strain evidence="4">CGMCC 4.1622</strain>
    </source>
</reference>
<sequence>AEAAAAAADSAAQHAGEAASAAATAPAAATEAAAAADTAANAATQAHKVADIARDSDAERVAAQQAAEVAAAETAARIEAQKDRTAAWEAGQASKLAADTEKLLGEATAAGVNQKTAVAKGRQVAVRLLTAGGPWTQAVAETALQGTDADVLTFLGSGLAQGRERDDRVSAMTVAQQSTKLEQRLAAETASVGTVAQLRDFLATGAYPGKDDDDRVQLSQIMAAGGPAVKDAAGKALDGGIAAVRAFLAAGQYKAREDDNRILVSQALASGGPEVKAAAQAVLSGPASGLVPFLQTGLPKAQQRDAFTTAHVATVNSYLANIDGSVATARQYAAQAAQSYAIARGAANDAADYANQAKASADKAADWARQAAESARQAKASADQAAAYAKQAQAAAASASAAARSADVSASAAAGSAAQAHQYAADAKTSADAAQASAIAAGKSAAEAAQAAADAQAEVFKKQQAATAEDKLQSETATVDDDGRVSFVEVQPKPGLAQEILKQDVSKCMTDDPGTEWGWLSSSKTWHKNAAGVEVCDVPVTVKVKGEIDYIMRTCPEPNLSVAACQGKYSVWDTSVLTTKPVDTQYETTLELTYEDYAKHYKLYCGEGACATGDSSRLLFHLLTDDFVKCFNHPGLNAPCAWAVTTVVPFGTLAKGAKAVVAFKMAVETGAAISDTLLALKTAGDVTNAVTLARLDALAGSIAKFRATLKSGAGTDEALAAIRNDASVDRAIVDRLENEAEVAANIRESCPINSFPSGTEVLLADGSHKPISEIRRGDQVLATDPATGGVRAEPVTAAFNHTTQRLVDVVLAGDGTLSTTAGHRLYVDGTGWTVASDLRIGDRLRTADGSLQTISGLHDRTDIAPQPVYDLTVDGLHTFYVRTTGGRSTDLLVHNCLNIVADEGDEAHTLEQHVNPTPEQAQAKADGEVNGKATMWNDQATAERSVSDAFQEWIKDPENAQRLTDWKTKQAQRIGKKIGFDPRKDLLPIRWELRGRGPLGKVYTKGNPADGSVSLDTGSWVEIRLKYIGKTKGHPEKWVVYTSYPV</sequence>
<dbReference type="InterPro" id="IPR003587">
    <property type="entry name" value="Hint_dom_N"/>
</dbReference>
<protein>
    <submittedName>
        <fullName evidence="3">Polymorphic toxin-type HINT domain-containing protein</fullName>
    </submittedName>
</protein>